<reference evidence="2 3" key="1">
    <citation type="journal article" date="2019" name="Sci. Rep.">
        <title>Orb-weaving spider Araneus ventricosus genome elucidates the spidroin gene catalogue.</title>
        <authorList>
            <person name="Kono N."/>
            <person name="Nakamura H."/>
            <person name="Ohtoshi R."/>
            <person name="Moran D.A.P."/>
            <person name="Shinohara A."/>
            <person name="Yoshida Y."/>
            <person name="Fujiwara M."/>
            <person name="Mori M."/>
            <person name="Tomita M."/>
            <person name="Arakawa K."/>
        </authorList>
    </citation>
    <scope>NUCLEOTIDE SEQUENCE [LARGE SCALE GENOMIC DNA]</scope>
</reference>
<protein>
    <submittedName>
        <fullName evidence="2">Uncharacterized protein</fullName>
    </submittedName>
</protein>
<accession>A0A4Y2E9G1</accession>
<dbReference type="AlphaFoldDB" id="A0A4Y2E9G1"/>
<gene>
    <name evidence="2" type="ORF">AVEN_188380_1</name>
</gene>
<comment type="caution">
    <text evidence="2">The sequence shown here is derived from an EMBL/GenBank/DDBJ whole genome shotgun (WGS) entry which is preliminary data.</text>
</comment>
<proteinExistence type="predicted"/>
<evidence type="ECO:0000256" key="1">
    <source>
        <dbReference type="SAM" id="MobiDB-lite"/>
    </source>
</evidence>
<dbReference type="EMBL" id="BGPR01000546">
    <property type="protein sequence ID" value="GBM25780.1"/>
    <property type="molecule type" value="Genomic_DNA"/>
</dbReference>
<keyword evidence="3" id="KW-1185">Reference proteome</keyword>
<name>A0A4Y2E9G1_ARAVE</name>
<feature type="region of interest" description="Disordered" evidence="1">
    <location>
        <begin position="1"/>
        <end position="35"/>
    </location>
</feature>
<evidence type="ECO:0000313" key="2">
    <source>
        <dbReference type="EMBL" id="GBM25780.1"/>
    </source>
</evidence>
<dbReference type="Proteomes" id="UP000499080">
    <property type="component" value="Unassembled WGS sequence"/>
</dbReference>
<sequence>MPKKRNITHFLSRVPYPSPPFPKTSISPHSKHQGRMFSTRERSLFFSEKKLHNLLRIILPSTIGTLLEPGMVGTGTAGKCMDKIAQRNMTRKKAIRYFPPPPR</sequence>
<organism evidence="2 3">
    <name type="scientific">Araneus ventricosus</name>
    <name type="common">Orbweaver spider</name>
    <name type="synonym">Epeira ventricosa</name>
    <dbReference type="NCBI Taxonomy" id="182803"/>
    <lineage>
        <taxon>Eukaryota</taxon>
        <taxon>Metazoa</taxon>
        <taxon>Ecdysozoa</taxon>
        <taxon>Arthropoda</taxon>
        <taxon>Chelicerata</taxon>
        <taxon>Arachnida</taxon>
        <taxon>Araneae</taxon>
        <taxon>Araneomorphae</taxon>
        <taxon>Entelegynae</taxon>
        <taxon>Araneoidea</taxon>
        <taxon>Araneidae</taxon>
        <taxon>Araneus</taxon>
    </lineage>
</organism>
<dbReference type="OrthoDB" id="10482912at2759"/>
<evidence type="ECO:0000313" key="3">
    <source>
        <dbReference type="Proteomes" id="UP000499080"/>
    </source>
</evidence>